<evidence type="ECO:0000313" key="2">
    <source>
        <dbReference type="Proteomes" id="UP000319010"/>
    </source>
</evidence>
<dbReference type="EMBL" id="VICB01000022">
    <property type="protein sequence ID" value="TQD41750.1"/>
    <property type="molecule type" value="Genomic_DNA"/>
</dbReference>
<evidence type="ECO:0008006" key="3">
    <source>
        <dbReference type="Google" id="ProtNLM"/>
    </source>
</evidence>
<reference evidence="1 2" key="1">
    <citation type="submission" date="2019-06" db="EMBL/GenBank/DDBJ databases">
        <title>Draft genome sequence of Actinomyces johnsonii CCUG 34287T.</title>
        <authorList>
            <person name="Salva-Serra F."/>
            <person name="Cardew S."/>
            <person name="Moore E."/>
        </authorList>
    </citation>
    <scope>NUCLEOTIDE SEQUENCE [LARGE SCALE GENOMIC DNA]</scope>
    <source>
        <strain evidence="1 2">CCUG 34287</strain>
    </source>
</reference>
<gene>
    <name evidence="1" type="ORF">FK256_12155</name>
</gene>
<accession>A0A507ZVM6</accession>
<name>A0A507ZVM6_9ACTO</name>
<dbReference type="RefSeq" id="WP_141424942.1">
    <property type="nucleotide sequence ID" value="NZ_JASPFB010000014.1"/>
</dbReference>
<protein>
    <recommendedName>
        <fullName evidence="3">SGNH/GDSL hydrolase family protein</fullName>
    </recommendedName>
</protein>
<dbReference type="Pfam" id="PF19786">
    <property type="entry name" value="DUF6270"/>
    <property type="match status" value="1"/>
</dbReference>
<proteinExistence type="predicted"/>
<dbReference type="InterPro" id="IPR046237">
    <property type="entry name" value="DUF6270"/>
</dbReference>
<comment type="caution">
    <text evidence="1">The sequence shown here is derived from an EMBL/GenBank/DDBJ whole genome shotgun (WGS) entry which is preliminary data.</text>
</comment>
<organism evidence="1 2">
    <name type="scientific">Actinomyces johnsonii</name>
    <dbReference type="NCBI Taxonomy" id="544581"/>
    <lineage>
        <taxon>Bacteria</taxon>
        <taxon>Bacillati</taxon>
        <taxon>Actinomycetota</taxon>
        <taxon>Actinomycetes</taxon>
        <taxon>Actinomycetales</taxon>
        <taxon>Actinomycetaceae</taxon>
        <taxon>Actinomyces</taxon>
    </lineage>
</organism>
<dbReference type="Proteomes" id="UP000319010">
    <property type="component" value="Unassembled WGS sequence"/>
</dbReference>
<evidence type="ECO:0000313" key="1">
    <source>
        <dbReference type="EMBL" id="TQD41750.1"/>
    </source>
</evidence>
<dbReference type="AlphaFoldDB" id="A0A507ZVM6"/>
<sequence length="257" mass="28400">MCSTKSTLTGRITVYGSCVARDAAREMEKRGWSVERYVARQSLISAGRPADVGDVDLSLLPSPFARRSFLSDMVGNLEAQLTSVAARTDLLLWDLTDERLGVLETAPGAFLTRSAEALTAGLYKGLAARFLELGTAEHLHLWRPALLHFGSLLDRLGLTDKTILINVPWATRTTSGESMVPSWGQAAMEANWVMPRYIDLVRRETDVRILHVPDELVIADDAHRRGSAPFHYVDSLYSWIADELEIAQAPRSLAPVL</sequence>